<evidence type="ECO:0000313" key="3">
    <source>
        <dbReference type="EMBL" id="KAF1808730.1"/>
    </source>
</evidence>
<reference evidence="3 5" key="1">
    <citation type="submission" date="2020-01" db="EMBL/GenBank/DDBJ databases">
        <authorList>
            <consortium name="DOE Joint Genome Institute"/>
            <person name="Haridas S."/>
            <person name="Albert R."/>
            <person name="Binder M."/>
            <person name="Bloem J."/>
            <person name="Labutti K."/>
            <person name="Salamov A."/>
            <person name="Andreopoulos B."/>
            <person name="Baker S.E."/>
            <person name="Barry K."/>
            <person name="Bills G."/>
            <person name="Bluhm B.H."/>
            <person name="Cannon C."/>
            <person name="Castanera R."/>
            <person name="Culley D.E."/>
            <person name="Daum C."/>
            <person name="Ezra D."/>
            <person name="Gonzalez J.B."/>
            <person name="Henrissat B."/>
            <person name="Kuo A."/>
            <person name="Liang C."/>
            <person name="Lipzen A."/>
            <person name="Lutzoni F."/>
            <person name="Magnuson J."/>
            <person name="Mondo S."/>
            <person name="Nolan M."/>
            <person name="Ohm R."/>
            <person name="Pangilinan J."/>
            <person name="Park H.-J."/>
            <person name="Ramirez L."/>
            <person name="Alfaro M."/>
            <person name="Sun H."/>
            <person name="Tritt A."/>
            <person name="Yoshinaga Y."/>
            <person name="Zwiers L.-H."/>
            <person name="Turgeon B.G."/>
            <person name="Goodwin S.B."/>
            <person name="Spatafora J.W."/>
            <person name="Crous P.W."/>
            <person name="Grigoriev I.V."/>
        </authorList>
    </citation>
    <scope>NUCLEOTIDE SEQUENCE</scope>
    <source>
        <strain evidence="3 5">CBS 781.70</strain>
    </source>
</reference>
<gene>
    <name evidence="3 6" type="ORF">P152DRAFT_213623</name>
    <name evidence="2 5" type="ORF">P152DRAFT_222684</name>
</gene>
<dbReference type="OrthoDB" id="3788720at2759"/>
<dbReference type="AlphaFoldDB" id="A0A6G1FSN0"/>
<protein>
    <submittedName>
        <fullName evidence="3 5">Uncharacterized protein</fullName>
    </submittedName>
</protein>
<sequence>MARSPLQPTWQPPSLEEFFTDIERRRLQPVLYNCSNFGTVTNFLAETGQENDPIELMEARNMALATRGVYTSCTPTMAWNYHFGDMNDFYAERFAQVGAQNFISRSQDVRRQRPKRAAAERASNAWKGLSPHKRQRRQ</sequence>
<evidence type="ECO:0000313" key="6">
    <source>
        <dbReference type="RefSeq" id="XP_033530361.1"/>
    </source>
</evidence>
<dbReference type="Proteomes" id="UP000504638">
    <property type="component" value="Unplaced"/>
</dbReference>
<organism evidence="3">
    <name type="scientific">Eremomyces bilateralis CBS 781.70</name>
    <dbReference type="NCBI Taxonomy" id="1392243"/>
    <lineage>
        <taxon>Eukaryota</taxon>
        <taxon>Fungi</taxon>
        <taxon>Dikarya</taxon>
        <taxon>Ascomycota</taxon>
        <taxon>Pezizomycotina</taxon>
        <taxon>Dothideomycetes</taxon>
        <taxon>Dothideomycetes incertae sedis</taxon>
        <taxon>Eremomycetales</taxon>
        <taxon>Eremomycetaceae</taxon>
        <taxon>Eremomyces</taxon>
    </lineage>
</organism>
<name>A0A6G1FSN0_9PEZI</name>
<dbReference type="EMBL" id="ML975184">
    <property type="protein sequence ID" value="KAF1808451.1"/>
    <property type="molecule type" value="Genomic_DNA"/>
</dbReference>
<proteinExistence type="predicted"/>
<dbReference type="RefSeq" id="XP_033530082.1">
    <property type="nucleotide sequence ID" value="XM_033674501.1"/>
</dbReference>
<keyword evidence="4" id="KW-1185">Reference proteome</keyword>
<evidence type="ECO:0000256" key="1">
    <source>
        <dbReference type="SAM" id="MobiDB-lite"/>
    </source>
</evidence>
<reference evidence="5 6" key="2">
    <citation type="submission" date="2020-04" db="EMBL/GenBank/DDBJ databases">
        <authorList>
            <consortium name="NCBI Genome Project"/>
        </authorList>
    </citation>
    <scope>NUCLEOTIDE SEQUENCE</scope>
    <source>
        <strain evidence="5 6">CBS 781.70</strain>
    </source>
</reference>
<evidence type="ECO:0000313" key="5">
    <source>
        <dbReference type="RefSeq" id="XP_033530082.1"/>
    </source>
</evidence>
<dbReference type="RefSeq" id="XP_033530361.1">
    <property type="nucleotide sequence ID" value="XM_033674433.1"/>
</dbReference>
<evidence type="ECO:0000313" key="4">
    <source>
        <dbReference type="Proteomes" id="UP000504638"/>
    </source>
</evidence>
<reference evidence="5 6" key="3">
    <citation type="submission" date="2025-04" db="UniProtKB">
        <authorList>
            <consortium name="RefSeq"/>
        </authorList>
    </citation>
    <scope>IDENTIFICATION</scope>
    <source>
        <strain evidence="5 6">CBS 781.70</strain>
    </source>
</reference>
<accession>A0A6G1FSN0</accession>
<dbReference type="GeneID" id="54415003"/>
<feature type="region of interest" description="Disordered" evidence="1">
    <location>
        <begin position="105"/>
        <end position="138"/>
    </location>
</feature>
<evidence type="ECO:0000313" key="2">
    <source>
        <dbReference type="EMBL" id="KAF1808451.1"/>
    </source>
</evidence>
<dbReference type="EMBL" id="ML975180">
    <property type="protein sequence ID" value="KAF1808730.1"/>
    <property type="molecule type" value="Genomic_DNA"/>
</dbReference>